<evidence type="ECO:0000256" key="2">
    <source>
        <dbReference type="ARBA" id="ARBA00022540"/>
    </source>
</evidence>
<dbReference type="Pfam" id="PF00707">
    <property type="entry name" value="IF3_C"/>
    <property type="match status" value="1"/>
</dbReference>
<evidence type="ECO:0000256" key="3">
    <source>
        <dbReference type="ARBA" id="ARBA00022917"/>
    </source>
</evidence>
<comment type="similarity">
    <text evidence="1">Belongs to the IF-3 family.</text>
</comment>
<dbReference type="Pfam" id="PF05198">
    <property type="entry name" value="IF3_N"/>
    <property type="match status" value="1"/>
</dbReference>
<dbReference type="InterPro" id="IPR036787">
    <property type="entry name" value="T_IF-3_N_sf"/>
</dbReference>
<evidence type="ECO:0000256" key="4">
    <source>
        <dbReference type="NCBIfam" id="TIGR00168"/>
    </source>
</evidence>
<dbReference type="InterPro" id="IPR019814">
    <property type="entry name" value="Translation_initiation_fac_3_N"/>
</dbReference>
<gene>
    <name evidence="8" type="ORF">A2392_00540</name>
</gene>
<name>A0A1F6FJ68_9BACT</name>
<feature type="compositionally biased region" description="Basic and acidic residues" evidence="5">
    <location>
        <begin position="159"/>
        <end position="179"/>
    </location>
</feature>
<dbReference type="GO" id="GO:0005829">
    <property type="term" value="C:cytosol"/>
    <property type="evidence" value="ECO:0007669"/>
    <property type="project" value="TreeGrafter"/>
</dbReference>
<keyword evidence="3" id="KW-0648">Protein biosynthesis</keyword>
<dbReference type="Gene3D" id="3.10.20.80">
    <property type="entry name" value="Translation initiation factor 3 (IF-3), N-terminal domain"/>
    <property type="match status" value="1"/>
</dbReference>
<dbReference type="AlphaFoldDB" id="A0A1F6FJ68"/>
<dbReference type="SUPFAM" id="SSF54364">
    <property type="entry name" value="Translation initiation factor IF3, N-terminal domain"/>
    <property type="match status" value="1"/>
</dbReference>
<dbReference type="NCBIfam" id="TIGR00168">
    <property type="entry name" value="infC"/>
    <property type="match status" value="1"/>
</dbReference>
<reference evidence="8 9" key="1">
    <citation type="journal article" date="2016" name="Nat. Commun.">
        <title>Thousands of microbial genomes shed light on interconnected biogeochemical processes in an aquifer system.</title>
        <authorList>
            <person name="Anantharaman K."/>
            <person name="Brown C.T."/>
            <person name="Hug L.A."/>
            <person name="Sharon I."/>
            <person name="Castelle C.J."/>
            <person name="Probst A.J."/>
            <person name="Thomas B.C."/>
            <person name="Singh A."/>
            <person name="Wilkins M.J."/>
            <person name="Karaoz U."/>
            <person name="Brodie E.L."/>
            <person name="Williams K.H."/>
            <person name="Hubbard S.S."/>
            <person name="Banfield J.F."/>
        </authorList>
    </citation>
    <scope>NUCLEOTIDE SEQUENCE [LARGE SCALE GENOMIC DNA]</scope>
</reference>
<dbReference type="InterPro" id="IPR036788">
    <property type="entry name" value="T_IF-3_C_sf"/>
</dbReference>
<evidence type="ECO:0000259" key="6">
    <source>
        <dbReference type="Pfam" id="PF00707"/>
    </source>
</evidence>
<feature type="region of interest" description="Disordered" evidence="5">
    <location>
        <begin position="159"/>
        <end position="187"/>
    </location>
</feature>
<sequence length="187" mass="21306">MLLLNDALRAADEAGLDLIEISPNANPPVAKIMDFGQHRYETKRKASEVKAKSHVTETKSVQVKVITGEHDKQQKSRRAAEWLSEGHRVKVDLFLSGRYKYMEEAFLKERLERFLKIIPIEYKIADPIKKSPKGYTVTLEREGKAKFIKGKELEEEKPIKKVVSESDTSEPKSKKKSLDELLEGGLI</sequence>
<feature type="domain" description="Translation initiation factor 3 N-terminal" evidence="7">
    <location>
        <begin position="4"/>
        <end position="48"/>
    </location>
</feature>
<dbReference type="PANTHER" id="PTHR10938:SF0">
    <property type="entry name" value="TRANSLATION INITIATION FACTOR IF-3, MITOCHONDRIAL"/>
    <property type="match status" value="1"/>
</dbReference>
<dbReference type="EMBL" id="MFMS01000004">
    <property type="protein sequence ID" value="OGG85886.1"/>
    <property type="molecule type" value="Genomic_DNA"/>
</dbReference>
<keyword evidence="2 8" id="KW-0396">Initiation factor</keyword>
<dbReference type="PANTHER" id="PTHR10938">
    <property type="entry name" value="TRANSLATION INITIATION FACTOR IF-3"/>
    <property type="match status" value="1"/>
</dbReference>
<evidence type="ECO:0000259" key="7">
    <source>
        <dbReference type="Pfam" id="PF05198"/>
    </source>
</evidence>
<dbReference type="InterPro" id="IPR019815">
    <property type="entry name" value="Translation_initiation_fac_3_C"/>
</dbReference>
<dbReference type="GO" id="GO:0003743">
    <property type="term" value="F:translation initiation factor activity"/>
    <property type="evidence" value="ECO:0007669"/>
    <property type="project" value="UniProtKB-UniRule"/>
</dbReference>
<accession>A0A1F6FJ68</accession>
<organism evidence="8 9">
    <name type="scientific">Candidatus Kaiserbacteria bacterium RIFOXYB1_FULL_46_14</name>
    <dbReference type="NCBI Taxonomy" id="1798531"/>
    <lineage>
        <taxon>Bacteria</taxon>
        <taxon>Candidatus Kaiseribacteriota</taxon>
    </lineage>
</organism>
<dbReference type="SUPFAM" id="SSF55200">
    <property type="entry name" value="Translation initiation factor IF3, C-terminal domain"/>
    <property type="match status" value="1"/>
</dbReference>
<dbReference type="GO" id="GO:0032790">
    <property type="term" value="P:ribosome disassembly"/>
    <property type="evidence" value="ECO:0007669"/>
    <property type="project" value="TreeGrafter"/>
</dbReference>
<dbReference type="GO" id="GO:0016020">
    <property type="term" value="C:membrane"/>
    <property type="evidence" value="ECO:0007669"/>
    <property type="project" value="TreeGrafter"/>
</dbReference>
<protein>
    <recommendedName>
        <fullName evidence="4">Translation initiation factor IF-3</fullName>
    </recommendedName>
</protein>
<evidence type="ECO:0000313" key="8">
    <source>
        <dbReference type="EMBL" id="OGG85886.1"/>
    </source>
</evidence>
<dbReference type="Gene3D" id="3.30.110.10">
    <property type="entry name" value="Translation initiation factor 3 (IF-3), C-terminal domain"/>
    <property type="match status" value="1"/>
</dbReference>
<dbReference type="STRING" id="1798531.A2392_00540"/>
<feature type="domain" description="Translation initiation factor 3 C-terminal" evidence="6">
    <location>
        <begin position="57"/>
        <end position="118"/>
    </location>
</feature>
<dbReference type="GO" id="GO:0043022">
    <property type="term" value="F:ribosome binding"/>
    <property type="evidence" value="ECO:0007669"/>
    <property type="project" value="TreeGrafter"/>
</dbReference>
<evidence type="ECO:0000256" key="5">
    <source>
        <dbReference type="SAM" id="MobiDB-lite"/>
    </source>
</evidence>
<dbReference type="InterPro" id="IPR001288">
    <property type="entry name" value="Translation_initiation_fac_3"/>
</dbReference>
<comment type="caution">
    <text evidence="8">The sequence shown here is derived from an EMBL/GenBank/DDBJ whole genome shotgun (WGS) entry which is preliminary data.</text>
</comment>
<evidence type="ECO:0000256" key="1">
    <source>
        <dbReference type="ARBA" id="ARBA00005439"/>
    </source>
</evidence>
<dbReference type="Proteomes" id="UP000177395">
    <property type="component" value="Unassembled WGS sequence"/>
</dbReference>
<evidence type="ECO:0000313" key="9">
    <source>
        <dbReference type="Proteomes" id="UP000177395"/>
    </source>
</evidence>
<proteinExistence type="inferred from homology"/>